<dbReference type="EMBL" id="CP009249">
    <property type="protein sequence ID" value="APT91929.1"/>
    <property type="molecule type" value="Genomic_DNA"/>
</dbReference>
<keyword evidence="5" id="KW-1185">Reference proteome</keyword>
<evidence type="ECO:0000313" key="5">
    <source>
        <dbReference type="Proteomes" id="UP000185491"/>
    </source>
</evidence>
<evidence type="ECO:0008006" key="6">
    <source>
        <dbReference type="Google" id="ProtNLM"/>
    </source>
</evidence>
<dbReference type="KEGG" id="cpho:CPHO_02275"/>
<accession>A0A1L7D1B2</accession>
<dbReference type="RefSeq" id="WP_211272766.1">
    <property type="nucleotide sequence ID" value="NZ_CP009249.1"/>
</dbReference>
<feature type="compositionally biased region" description="Pro residues" evidence="1">
    <location>
        <begin position="319"/>
        <end position="347"/>
    </location>
</feature>
<protein>
    <recommendedName>
        <fullName evidence="6">Surface-anchored protein</fullName>
    </recommendedName>
</protein>
<keyword evidence="2" id="KW-1133">Transmembrane helix</keyword>
<feature type="transmembrane region" description="Helical" evidence="2">
    <location>
        <begin position="409"/>
        <end position="428"/>
    </location>
</feature>
<evidence type="ECO:0000256" key="1">
    <source>
        <dbReference type="SAM" id="MobiDB-lite"/>
    </source>
</evidence>
<evidence type="ECO:0000256" key="2">
    <source>
        <dbReference type="SAM" id="Phobius"/>
    </source>
</evidence>
<organism evidence="4 5">
    <name type="scientific">Corynebacterium phocae</name>
    <dbReference type="NCBI Taxonomy" id="161895"/>
    <lineage>
        <taxon>Bacteria</taxon>
        <taxon>Bacillati</taxon>
        <taxon>Actinomycetota</taxon>
        <taxon>Actinomycetes</taxon>
        <taxon>Mycobacteriales</taxon>
        <taxon>Corynebacteriaceae</taxon>
        <taxon>Corynebacterium</taxon>
    </lineage>
</organism>
<feature type="region of interest" description="Disordered" evidence="1">
    <location>
        <begin position="309"/>
        <end position="347"/>
    </location>
</feature>
<feature type="compositionally biased region" description="Low complexity" evidence="1">
    <location>
        <begin position="309"/>
        <end position="318"/>
    </location>
</feature>
<dbReference type="PROSITE" id="PS51257">
    <property type="entry name" value="PROKAR_LIPOPROTEIN"/>
    <property type="match status" value="1"/>
</dbReference>
<gene>
    <name evidence="4" type="ORF">CPHO_02275</name>
</gene>
<proteinExistence type="predicted"/>
<name>A0A1L7D1B2_9CORY</name>
<feature type="region of interest" description="Disordered" evidence="1">
    <location>
        <begin position="235"/>
        <end position="273"/>
    </location>
</feature>
<keyword evidence="2" id="KW-0472">Membrane</keyword>
<dbReference type="NCBIfam" id="NF038134">
    <property type="entry name" value="choice_anch_M"/>
    <property type="match status" value="1"/>
</dbReference>
<keyword evidence="2" id="KW-0812">Transmembrane</keyword>
<feature type="chain" id="PRO_5012882746" description="Surface-anchored protein" evidence="3">
    <location>
        <begin position="23"/>
        <end position="433"/>
    </location>
</feature>
<dbReference type="Proteomes" id="UP000185491">
    <property type="component" value="Chromosome"/>
</dbReference>
<feature type="signal peptide" evidence="3">
    <location>
        <begin position="1"/>
        <end position="22"/>
    </location>
</feature>
<reference evidence="4 5" key="1">
    <citation type="submission" date="2014-08" db="EMBL/GenBank/DDBJ databases">
        <title>Complete genome sequence of Corynebacterium phocae M408/89/1(T)(=DSM 44612(T)), isolated from the common seal (Phoca vitulina).</title>
        <authorList>
            <person name="Ruckert C."/>
            <person name="Albersmeier A."/>
            <person name="Winkler A."/>
            <person name="Kalinowski J."/>
        </authorList>
    </citation>
    <scope>NUCLEOTIDE SEQUENCE [LARGE SCALE GENOMIC DNA]</scope>
    <source>
        <strain evidence="4 5">M408/89/1</strain>
    </source>
</reference>
<dbReference type="AlphaFoldDB" id="A0A1L7D1B2"/>
<dbReference type="STRING" id="161895.CPHO_02275"/>
<keyword evidence="3" id="KW-0732">Signal</keyword>
<evidence type="ECO:0000256" key="3">
    <source>
        <dbReference type="SAM" id="SignalP"/>
    </source>
</evidence>
<evidence type="ECO:0000313" key="4">
    <source>
        <dbReference type="EMBL" id="APT91929.1"/>
    </source>
</evidence>
<sequence>MKLYALSLGLAAGLACAPAAWAQEDTRYLIRDNHQDVHLLKDGSQVEVLLRDDGSRDKNSHSAYRPSGTVYVGVCGNAVQDSAAIKAELGIDVGPKVFNLPEVQKPGIPWMGFSTLGIYAEDISGASTMPLQMQLNHKPSDTARVVLWKQASLSQPASVLLDSFHPSQQWDFPVHTHAHTGILFTEPGRYEATFSYNPEFTDATTGGTSYTVDFLVGSAAVAAATADKSVNIVEQGSHAQPPECASEGQWPAHTPEDKGSSPRQPAGTAKQDSMPQAITQGINELNGALKTFSTQAGKFIEKNRRTTVPAAPHADAPSPAAPAPAAPAAPVPAPAAPVPAPAAPVPAPAAPAATAAVIGNSGAVLGTQPPAFPTQAALPAPSPVKSAGSTVTQAQAQAQAVTMGMGEGFALGVGLMGLLAGLGSLVVARKISP</sequence>